<dbReference type="InterPro" id="IPR011852">
    <property type="entry name" value="TRAP_TAXI"/>
</dbReference>
<name>A0A2Z4JRS3_9BURK</name>
<dbReference type="AlphaFoldDB" id="A0A2Z4JRS3"/>
<dbReference type="SUPFAM" id="SSF53850">
    <property type="entry name" value="Periplasmic binding protein-like II"/>
    <property type="match status" value="1"/>
</dbReference>
<keyword evidence="1" id="KW-0472">Membrane</keyword>
<dbReference type="Proteomes" id="UP000248592">
    <property type="component" value="Chromosome"/>
</dbReference>
<feature type="transmembrane region" description="Helical" evidence="1">
    <location>
        <begin position="33"/>
        <end position="51"/>
    </location>
</feature>
<keyword evidence="1" id="KW-1133">Transmembrane helix</keyword>
<evidence type="ECO:0000313" key="3">
    <source>
        <dbReference type="Proteomes" id="UP000248592"/>
    </source>
</evidence>
<sequence>MASIQEDIAEHLSAAYQTVVDELKSWYEHAKEIWPFLLLLLIALITLIYFAKPAPPTTVYMATGEGSYRILGEKYREYFKRKGIDLQLFPTSGSKENLNRLLDKNDPIQVAFVQCGMISENQKKGLLTLGSIDYEPVWFFYRNDTFSDNRLVDKKKLENARIGLGPDTEAFNVLQLNGLPRLSPNYLVSSNLEGEQKLYRGDLEALLVVDGYDSAIVQRLIHHPNIHLVSFKRADAYVHLLPYFEKLSIPMGGFNIETNSPDHEIDLISTTTNLLIDENLHPAIQLLLLEAATEINGARTYFSKAGDFPAYLNSELPLSKEARYFFDKGPPTLMRYLPFWLAEFLERMFLLLLPFAAFAYPIIRAIPNYRLNLARKQIGGMYKELDAFEHQTLSQFDPQKRQEYLEKLNEIEVRALMSKASKIATADCYTLRNNIQFIRDAIEKEMIYQSLSAERKSDLSD</sequence>
<reference evidence="3" key="1">
    <citation type="submission" date="2018-06" db="EMBL/GenBank/DDBJ databases">
        <title>Description of a new Polynucleobacter species.</title>
        <authorList>
            <person name="Hahn M.W."/>
        </authorList>
    </citation>
    <scope>NUCLEOTIDE SEQUENCE [LARGE SCALE GENOMIC DNA]</scope>
    <source>
        <strain evidence="3">MG-25-Pas1-D2</strain>
    </source>
</reference>
<proteinExistence type="predicted"/>
<evidence type="ECO:0000313" key="2">
    <source>
        <dbReference type="EMBL" id="AWW49466.1"/>
    </source>
</evidence>
<dbReference type="EMBL" id="CP030085">
    <property type="protein sequence ID" value="AWW49466.1"/>
    <property type="molecule type" value="Genomic_DNA"/>
</dbReference>
<accession>A0A2Z4JRS3</accession>
<keyword evidence="1" id="KW-0812">Transmembrane</keyword>
<dbReference type="Gene3D" id="3.40.190.10">
    <property type="entry name" value="Periplasmic binding protein-like II"/>
    <property type="match status" value="2"/>
</dbReference>
<evidence type="ECO:0000256" key="1">
    <source>
        <dbReference type="SAM" id="Phobius"/>
    </source>
</evidence>
<gene>
    <name evidence="2" type="ORF">Pas1_03155</name>
</gene>
<feature type="transmembrane region" description="Helical" evidence="1">
    <location>
        <begin position="344"/>
        <end position="363"/>
    </location>
</feature>
<dbReference type="PANTHER" id="PTHR42941:SF1">
    <property type="entry name" value="SLL1037 PROTEIN"/>
    <property type="match status" value="1"/>
</dbReference>
<organism evidence="2 3">
    <name type="scientific">Polynucleobacter paneuropaeus</name>
    <dbReference type="NCBI Taxonomy" id="2527775"/>
    <lineage>
        <taxon>Bacteria</taxon>
        <taxon>Pseudomonadati</taxon>
        <taxon>Pseudomonadota</taxon>
        <taxon>Betaproteobacteria</taxon>
        <taxon>Burkholderiales</taxon>
        <taxon>Burkholderiaceae</taxon>
        <taxon>Polynucleobacter</taxon>
    </lineage>
</organism>
<dbReference type="RefSeq" id="WP_112294465.1">
    <property type="nucleotide sequence ID" value="NZ_CBCSBS010000001.1"/>
</dbReference>
<protein>
    <submittedName>
        <fullName evidence="2">TRAP transporter substrate-binding protein</fullName>
    </submittedName>
</protein>
<dbReference type="PANTHER" id="PTHR42941">
    <property type="entry name" value="SLL1037 PROTEIN"/>
    <property type="match status" value="1"/>
</dbReference>